<feature type="signal peptide" evidence="2">
    <location>
        <begin position="1"/>
        <end position="26"/>
    </location>
</feature>
<dbReference type="Proteomes" id="UP000596079">
    <property type="component" value="Chromosome"/>
</dbReference>
<evidence type="ECO:0000259" key="3">
    <source>
        <dbReference type="Pfam" id="PF13511"/>
    </source>
</evidence>
<feature type="chain" id="PRO_5032444237" evidence="2">
    <location>
        <begin position="27"/>
        <end position="116"/>
    </location>
</feature>
<evidence type="ECO:0000256" key="2">
    <source>
        <dbReference type="SAM" id="SignalP"/>
    </source>
</evidence>
<dbReference type="InterPro" id="IPR025392">
    <property type="entry name" value="DUF4124"/>
</dbReference>
<dbReference type="RefSeq" id="WP_159124240.1">
    <property type="nucleotide sequence ID" value="NZ_CP060811.1"/>
</dbReference>
<dbReference type="AlphaFoldDB" id="A0A7T7WJD3"/>
<proteinExistence type="predicted"/>
<evidence type="ECO:0000256" key="1">
    <source>
        <dbReference type="SAM" id="MobiDB-lite"/>
    </source>
</evidence>
<protein>
    <submittedName>
        <fullName evidence="4">DUF4124 domain-containing protein</fullName>
    </submittedName>
</protein>
<keyword evidence="2" id="KW-0732">Signal</keyword>
<feature type="region of interest" description="Disordered" evidence="1">
    <location>
        <begin position="40"/>
        <end position="116"/>
    </location>
</feature>
<sequence length="116" mass="12745">MKRSFLTALSFATTLVLGVASSSALAIEYYKWVDAKGVTHYTKTPPPKNAKHKSKVETYGWTNSAPTPARTTENENRTETGNSNSSAPVPVVSENEQQQREANEALQRGQSERVAF</sequence>
<feature type="compositionally biased region" description="Low complexity" evidence="1">
    <location>
        <begin position="79"/>
        <end position="96"/>
    </location>
</feature>
<accession>A0A7T7WJD3</accession>
<name>A0A7T7WJD3_9GAMM</name>
<organism evidence="4 5">
    <name type="scientific">Acinetobacter variabilis</name>
    <dbReference type="NCBI Taxonomy" id="70346"/>
    <lineage>
        <taxon>Bacteria</taxon>
        <taxon>Pseudomonadati</taxon>
        <taxon>Pseudomonadota</taxon>
        <taxon>Gammaproteobacteria</taxon>
        <taxon>Moraxellales</taxon>
        <taxon>Moraxellaceae</taxon>
        <taxon>Acinetobacter</taxon>
    </lineage>
</organism>
<evidence type="ECO:0000313" key="4">
    <source>
        <dbReference type="EMBL" id="QQN88530.1"/>
    </source>
</evidence>
<evidence type="ECO:0000313" key="5">
    <source>
        <dbReference type="Proteomes" id="UP000596079"/>
    </source>
</evidence>
<feature type="domain" description="DUF4124" evidence="3">
    <location>
        <begin position="20"/>
        <end position="69"/>
    </location>
</feature>
<gene>
    <name evidence="4" type="ORF">IAQ69_02220</name>
</gene>
<reference evidence="4 5" key="1">
    <citation type="submission" date="2020-08" db="EMBL/GenBank/DDBJ databases">
        <title>Emergence of ISAba1-mediated novel tet(X) in Acinetobacter variabilis from a chicken farm.</title>
        <authorList>
            <person name="Peng K."/>
            <person name="Li R."/>
        </authorList>
    </citation>
    <scope>NUCLEOTIDE SEQUENCE [LARGE SCALE GENOMIC DNA]</scope>
    <source>
        <strain evidence="4 5">XM9F202-2</strain>
    </source>
</reference>
<dbReference type="EMBL" id="CP060811">
    <property type="protein sequence ID" value="QQN88530.1"/>
    <property type="molecule type" value="Genomic_DNA"/>
</dbReference>
<dbReference type="Pfam" id="PF13511">
    <property type="entry name" value="DUF4124"/>
    <property type="match status" value="1"/>
</dbReference>